<name>A0A2U2CC96_9RHOB</name>
<proteinExistence type="predicted"/>
<accession>A0A2U2CC96</accession>
<dbReference type="GO" id="GO:0016020">
    <property type="term" value="C:membrane"/>
    <property type="evidence" value="ECO:0007669"/>
    <property type="project" value="InterPro"/>
</dbReference>
<keyword evidence="4" id="KW-1185">Reference proteome</keyword>
<evidence type="ECO:0000313" key="4">
    <source>
        <dbReference type="Proteomes" id="UP000244940"/>
    </source>
</evidence>
<dbReference type="OrthoDB" id="7326315at2"/>
<keyword evidence="1" id="KW-0732">Signal</keyword>
<feature type="chain" id="PRO_5015451799" description="Porin domain-containing protein" evidence="1">
    <location>
        <begin position="21"/>
        <end position="298"/>
    </location>
</feature>
<comment type="caution">
    <text evidence="3">The sequence shown here is derived from an EMBL/GenBank/DDBJ whole genome shotgun (WGS) entry which is preliminary data.</text>
</comment>
<evidence type="ECO:0000259" key="2">
    <source>
        <dbReference type="Pfam" id="PF13609"/>
    </source>
</evidence>
<dbReference type="RefSeq" id="WP_109532630.1">
    <property type="nucleotide sequence ID" value="NZ_CAXPUO010000051.1"/>
</dbReference>
<dbReference type="InterPro" id="IPR033900">
    <property type="entry name" value="Gram_neg_porin_domain"/>
</dbReference>
<feature type="domain" description="Porin" evidence="2">
    <location>
        <begin position="7"/>
        <end position="285"/>
    </location>
</feature>
<evidence type="ECO:0000313" key="3">
    <source>
        <dbReference type="EMBL" id="PWE29516.1"/>
    </source>
</evidence>
<dbReference type="Pfam" id="PF13609">
    <property type="entry name" value="Porin_4"/>
    <property type="match status" value="1"/>
</dbReference>
<dbReference type="InterPro" id="IPR023614">
    <property type="entry name" value="Porin_dom_sf"/>
</dbReference>
<gene>
    <name evidence="3" type="ORF">C4N9_07140</name>
</gene>
<dbReference type="Proteomes" id="UP000244940">
    <property type="component" value="Unassembled WGS sequence"/>
</dbReference>
<feature type="signal peptide" evidence="1">
    <location>
        <begin position="1"/>
        <end position="20"/>
    </location>
</feature>
<dbReference type="SUPFAM" id="SSF56935">
    <property type="entry name" value="Porins"/>
    <property type="match status" value="1"/>
</dbReference>
<evidence type="ECO:0000256" key="1">
    <source>
        <dbReference type="SAM" id="SignalP"/>
    </source>
</evidence>
<protein>
    <recommendedName>
        <fullName evidence="2">Porin domain-containing protein</fullName>
    </recommendedName>
</protein>
<sequence>MKKILLASTALVLSAGLAHAQGLTITGEGRMGVFFQDNGFVSAWTQENRLTLNFNVSVEADHGLTFGAWTRARTQSTNWGSYAGIFSGSRVWVEASGLRLTFGNIDGAIRGAGVAMGYGGGCGIGYEGGTLCGDSLGLVGNGTVTQGQSSTGVGPGSRTRIDYSFGETRVALSHDRNGNTELGVRTSFDAFTVALGYSDGDAFIFGDVWTISGHYDGGSWGVGALITDFAGWTNYAISGNVNLGGGDLYGFVGQLYDDATYGISYGYDLGGGATLTVGAEHTAYNDVTFGSVGVAFTF</sequence>
<dbReference type="AlphaFoldDB" id="A0A2U2CC96"/>
<organism evidence="3 4">
    <name type="scientific">Pararhodobacter marinus</name>
    <dbReference type="NCBI Taxonomy" id="2184063"/>
    <lineage>
        <taxon>Bacteria</taxon>
        <taxon>Pseudomonadati</taxon>
        <taxon>Pseudomonadota</taxon>
        <taxon>Alphaproteobacteria</taxon>
        <taxon>Rhodobacterales</taxon>
        <taxon>Paracoccaceae</taxon>
        <taxon>Pararhodobacter</taxon>
    </lineage>
</organism>
<dbReference type="GO" id="GO:0015288">
    <property type="term" value="F:porin activity"/>
    <property type="evidence" value="ECO:0007669"/>
    <property type="project" value="InterPro"/>
</dbReference>
<dbReference type="GeneID" id="94364658"/>
<dbReference type="Gene3D" id="2.40.160.10">
    <property type="entry name" value="Porin"/>
    <property type="match status" value="1"/>
</dbReference>
<reference evidence="3 4" key="1">
    <citation type="submission" date="2018-05" db="EMBL/GenBank/DDBJ databases">
        <title>Pararhodobacter marina sp. nov., isolated from deep-sea water of the Indian Ocean.</title>
        <authorList>
            <person name="Lai Q.Sr."/>
            <person name="Liu X."/>
            <person name="Shao Z."/>
        </authorList>
    </citation>
    <scope>NUCLEOTIDE SEQUENCE [LARGE SCALE GENOMIC DNA]</scope>
    <source>
        <strain evidence="3 4">CIC4N-9</strain>
    </source>
</reference>
<dbReference type="EMBL" id="QEYD01000004">
    <property type="protein sequence ID" value="PWE29516.1"/>
    <property type="molecule type" value="Genomic_DNA"/>
</dbReference>